<dbReference type="Proteomes" id="UP000257479">
    <property type="component" value="Unassembled WGS sequence"/>
</dbReference>
<gene>
    <name evidence="4" type="primary">mepM_1</name>
    <name evidence="3" type="ORF">DCP95_03410</name>
    <name evidence="4" type="ORF">RR49_00250</name>
</gene>
<dbReference type="InterPro" id="IPR050570">
    <property type="entry name" value="Cell_wall_metabolism_enzyme"/>
</dbReference>
<feature type="signal peptide" evidence="1">
    <location>
        <begin position="1"/>
        <end position="23"/>
    </location>
</feature>
<organism evidence="4 5">
    <name type="scientific">Microbacterium ginsengisoli</name>
    <dbReference type="NCBI Taxonomy" id="400772"/>
    <lineage>
        <taxon>Bacteria</taxon>
        <taxon>Bacillati</taxon>
        <taxon>Actinomycetota</taxon>
        <taxon>Actinomycetes</taxon>
        <taxon>Micrococcales</taxon>
        <taxon>Microbacteriaceae</taxon>
        <taxon>Microbacterium</taxon>
    </lineage>
</organism>
<dbReference type="Gene3D" id="2.70.70.10">
    <property type="entry name" value="Glucose Permease (Domain IIA)"/>
    <property type="match status" value="1"/>
</dbReference>
<sequence length="235" mass="24218">MRSLAVLTVVTGLIATFALPAYAAWQPADLEIPTLQQVASEDAQSLIVASDATGTQLTRESYSATTQAEIDQKKAAEAAAERARASAQVASVPFDYSIVPQGSGAVRWPVGGPFTVTDRFGARGGAHMGTDMVAAGGTPVYASVDGVVRISQDSYGGYGVTVVVESVLNGQQVSTVYPHMQTGSRQVAAGQTVTAGQLVGLVGSTGRSTANHLHFEVYLDGTAVDSLAWLEANAG</sequence>
<dbReference type="OrthoDB" id="1099523at2"/>
<evidence type="ECO:0000259" key="2">
    <source>
        <dbReference type="Pfam" id="PF01551"/>
    </source>
</evidence>
<accession>A0A0F0M0S7</accession>
<dbReference type="Pfam" id="PF01551">
    <property type="entry name" value="Peptidase_M23"/>
    <property type="match status" value="1"/>
</dbReference>
<dbReference type="PATRIC" id="fig|400772.4.peg.276"/>
<feature type="chain" id="PRO_5033716456" evidence="1">
    <location>
        <begin position="24"/>
        <end position="235"/>
    </location>
</feature>
<keyword evidence="4" id="KW-0378">Hydrolase</keyword>
<dbReference type="Proteomes" id="UP000033451">
    <property type="component" value="Unassembled WGS sequence"/>
</dbReference>
<name>A0A0F0M0S7_9MICO</name>
<dbReference type="PANTHER" id="PTHR21666">
    <property type="entry name" value="PEPTIDASE-RELATED"/>
    <property type="match status" value="1"/>
</dbReference>
<dbReference type="EMBL" id="JYIY01000045">
    <property type="protein sequence ID" value="KJL42780.1"/>
    <property type="molecule type" value="Genomic_DNA"/>
</dbReference>
<feature type="domain" description="M23ase beta-sheet core" evidence="2">
    <location>
        <begin position="126"/>
        <end position="225"/>
    </location>
</feature>
<dbReference type="PANTHER" id="PTHR21666:SF270">
    <property type="entry name" value="MUREIN HYDROLASE ACTIVATOR ENVC"/>
    <property type="match status" value="1"/>
</dbReference>
<keyword evidence="5" id="KW-1185">Reference proteome</keyword>
<evidence type="ECO:0000256" key="1">
    <source>
        <dbReference type="SAM" id="SignalP"/>
    </source>
</evidence>
<proteinExistence type="predicted"/>
<reference evidence="4 5" key="1">
    <citation type="submission" date="2015-02" db="EMBL/GenBank/DDBJ databases">
        <title>Draft genome sequences of ten Microbacterium spp. with emphasis on heavy metal contaminated environments.</title>
        <authorList>
            <person name="Corretto E."/>
        </authorList>
    </citation>
    <scope>NUCLEOTIDE SEQUENCE [LARGE SCALE GENOMIC DNA]</scope>
    <source>
        <strain evidence="4 5">DSM 18659</strain>
    </source>
</reference>
<dbReference type="EMBL" id="DMNG01000058">
    <property type="protein sequence ID" value="HAN23602.1"/>
    <property type="molecule type" value="Genomic_DNA"/>
</dbReference>
<dbReference type="EC" id="3.4.24.-" evidence="4"/>
<comment type="caution">
    <text evidence="4">The sequence shown here is derived from an EMBL/GenBank/DDBJ whole genome shotgun (WGS) entry which is preliminary data.</text>
</comment>
<reference evidence="3 6" key="2">
    <citation type="journal article" date="2018" name="Nat. Biotechnol.">
        <title>A standardized bacterial taxonomy based on genome phylogeny substantially revises the tree of life.</title>
        <authorList>
            <person name="Parks D.H."/>
            <person name="Chuvochina M."/>
            <person name="Waite D.W."/>
            <person name="Rinke C."/>
            <person name="Skarshewski A."/>
            <person name="Chaumeil P.A."/>
            <person name="Hugenholtz P."/>
        </authorList>
    </citation>
    <scope>NUCLEOTIDE SEQUENCE [LARGE SCALE GENOMIC DNA]</scope>
    <source>
        <strain evidence="3">UBA9152</strain>
    </source>
</reference>
<dbReference type="SUPFAM" id="SSF51261">
    <property type="entry name" value="Duplicated hybrid motif"/>
    <property type="match status" value="1"/>
</dbReference>
<dbReference type="InterPro" id="IPR016047">
    <property type="entry name" value="M23ase_b-sheet_dom"/>
</dbReference>
<evidence type="ECO:0000313" key="3">
    <source>
        <dbReference type="EMBL" id="HAN23602.1"/>
    </source>
</evidence>
<dbReference type="CDD" id="cd12797">
    <property type="entry name" value="M23_peptidase"/>
    <property type="match status" value="1"/>
</dbReference>
<evidence type="ECO:0000313" key="4">
    <source>
        <dbReference type="EMBL" id="KJL42780.1"/>
    </source>
</evidence>
<evidence type="ECO:0000313" key="6">
    <source>
        <dbReference type="Proteomes" id="UP000257479"/>
    </source>
</evidence>
<dbReference type="InterPro" id="IPR011055">
    <property type="entry name" value="Dup_hybrid_motif"/>
</dbReference>
<dbReference type="GO" id="GO:0004222">
    <property type="term" value="F:metalloendopeptidase activity"/>
    <property type="evidence" value="ECO:0007669"/>
    <property type="project" value="TreeGrafter"/>
</dbReference>
<keyword evidence="1" id="KW-0732">Signal</keyword>
<dbReference type="AlphaFoldDB" id="A0A0F0M0S7"/>
<evidence type="ECO:0000313" key="5">
    <source>
        <dbReference type="Proteomes" id="UP000033451"/>
    </source>
</evidence>
<protein>
    <submittedName>
        <fullName evidence="3">M23 family peptidase</fullName>
    </submittedName>
    <submittedName>
        <fullName evidence="4">Murein DD-endopeptidase MepM</fullName>
        <ecNumber evidence="4">3.4.24.-</ecNumber>
    </submittedName>
</protein>